<evidence type="ECO:0000313" key="5">
    <source>
        <dbReference type="EMBL" id="MBB4174758.1"/>
    </source>
</evidence>
<dbReference type="OrthoDB" id="6400670at2"/>
<dbReference type="Proteomes" id="UP000565745">
    <property type="component" value="Unassembled WGS sequence"/>
</dbReference>
<reference evidence="5 6" key="1">
    <citation type="submission" date="2020-08" db="EMBL/GenBank/DDBJ databases">
        <title>Genomic Encyclopedia of Type Strains, Phase IV (KMG-IV): sequencing the most valuable type-strain genomes for metagenomic binning, comparative biology and taxonomic classification.</title>
        <authorList>
            <person name="Goeker M."/>
        </authorList>
    </citation>
    <scope>NUCLEOTIDE SEQUENCE [LARGE SCALE GENOMIC DNA]</scope>
    <source>
        <strain evidence="5 6">DSM 101015</strain>
    </source>
</reference>
<dbReference type="Pfam" id="PF12802">
    <property type="entry name" value="MarR_2"/>
    <property type="match status" value="1"/>
</dbReference>
<evidence type="ECO:0000256" key="1">
    <source>
        <dbReference type="ARBA" id="ARBA00023015"/>
    </source>
</evidence>
<dbReference type="EMBL" id="JACIFU010000003">
    <property type="protein sequence ID" value="MBB4174758.1"/>
    <property type="molecule type" value="Genomic_DNA"/>
</dbReference>
<dbReference type="InterPro" id="IPR036388">
    <property type="entry name" value="WH-like_DNA-bd_sf"/>
</dbReference>
<dbReference type="GO" id="GO:0006950">
    <property type="term" value="P:response to stress"/>
    <property type="evidence" value="ECO:0007669"/>
    <property type="project" value="TreeGrafter"/>
</dbReference>
<dbReference type="InterPro" id="IPR039422">
    <property type="entry name" value="MarR/SlyA-like"/>
</dbReference>
<sequence length="168" mass="18835">MVRKSRARRAGHWKRNWHVHDNDPRPIFEVFKEIGIIEQLTRARLEARLPDGLIAPHFAVLNHLINRGDGAVPIDMARAFQVPKTSMTHTLKGLAAKGYVALKENPQDGRSKTVWLTDKGRSLQSQMIAQMAATSSDLFKAVPPEEIAAVLPVLIRLRQHLDSARDAP</sequence>
<dbReference type="InterPro" id="IPR000835">
    <property type="entry name" value="HTH_MarR-typ"/>
</dbReference>
<keyword evidence="3" id="KW-0804">Transcription</keyword>
<dbReference type="InterPro" id="IPR036390">
    <property type="entry name" value="WH_DNA-bd_sf"/>
</dbReference>
<evidence type="ECO:0000256" key="2">
    <source>
        <dbReference type="ARBA" id="ARBA00023125"/>
    </source>
</evidence>
<dbReference type="PRINTS" id="PR00598">
    <property type="entry name" value="HTHMARR"/>
</dbReference>
<accession>A0A7W6Q4K5</accession>
<comment type="caution">
    <text evidence="5">The sequence shown here is derived from an EMBL/GenBank/DDBJ whole genome shotgun (WGS) entry which is preliminary data.</text>
</comment>
<dbReference type="PANTHER" id="PTHR33164">
    <property type="entry name" value="TRANSCRIPTIONAL REGULATOR, MARR FAMILY"/>
    <property type="match status" value="1"/>
</dbReference>
<keyword evidence="1" id="KW-0805">Transcription regulation</keyword>
<evidence type="ECO:0000313" key="6">
    <source>
        <dbReference type="Proteomes" id="UP000565745"/>
    </source>
</evidence>
<dbReference type="SUPFAM" id="SSF46785">
    <property type="entry name" value="Winged helix' DNA-binding domain"/>
    <property type="match status" value="1"/>
</dbReference>
<dbReference type="Gene3D" id="1.10.10.10">
    <property type="entry name" value="Winged helix-like DNA-binding domain superfamily/Winged helix DNA-binding domain"/>
    <property type="match status" value="1"/>
</dbReference>
<gene>
    <name evidence="5" type="ORF">GGR93_002546</name>
</gene>
<keyword evidence="6" id="KW-1185">Reference proteome</keyword>
<dbReference type="PROSITE" id="PS50995">
    <property type="entry name" value="HTH_MARR_2"/>
    <property type="match status" value="1"/>
</dbReference>
<protein>
    <submittedName>
        <fullName evidence="5">DNA-binding MarR family transcriptional regulator</fullName>
    </submittedName>
</protein>
<feature type="domain" description="HTH marR-type" evidence="4">
    <location>
        <begin position="1"/>
        <end position="159"/>
    </location>
</feature>
<dbReference type="GO" id="GO:0003700">
    <property type="term" value="F:DNA-binding transcription factor activity"/>
    <property type="evidence" value="ECO:0007669"/>
    <property type="project" value="InterPro"/>
</dbReference>
<dbReference type="AlphaFoldDB" id="A0A7W6Q4K5"/>
<proteinExistence type="predicted"/>
<keyword evidence="2 5" id="KW-0238">DNA-binding</keyword>
<evidence type="ECO:0000259" key="4">
    <source>
        <dbReference type="PROSITE" id="PS50995"/>
    </source>
</evidence>
<evidence type="ECO:0000256" key="3">
    <source>
        <dbReference type="ARBA" id="ARBA00023163"/>
    </source>
</evidence>
<dbReference type="GO" id="GO:0003677">
    <property type="term" value="F:DNA binding"/>
    <property type="evidence" value="ECO:0007669"/>
    <property type="project" value="UniProtKB-KW"/>
</dbReference>
<organism evidence="5 6">
    <name type="scientific">Sulfitobacter noctilucicola</name>
    <dbReference type="NCBI Taxonomy" id="1342301"/>
    <lineage>
        <taxon>Bacteria</taxon>
        <taxon>Pseudomonadati</taxon>
        <taxon>Pseudomonadota</taxon>
        <taxon>Alphaproteobacteria</taxon>
        <taxon>Rhodobacterales</taxon>
        <taxon>Roseobacteraceae</taxon>
        <taxon>Sulfitobacter</taxon>
    </lineage>
</organism>
<dbReference type="PANTHER" id="PTHR33164:SF64">
    <property type="entry name" value="TRANSCRIPTIONAL REGULATOR SLYA"/>
    <property type="match status" value="1"/>
</dbReference>
<dbReference type="SMART" id="SM00347">
    <property type="entry name" value="HTH_MARR"/>
    <property type="match status" value="1"/>
</dbReference>
<name>A0A7W6Q4K5_9RHOB</name>